<evidence type="ECO:0000256" key="1">
    <source>
        <dbReference type="SAM" id="MobiDB-lite"/>
    </source>
</evidence>
<name>F4RF19_MELLP</name>
<evidence type="ECO:0000313" key="2">
    <source>
        <dbReference type="EMBL" id="EGG09016.1"/>
    </source>
</evidence>
<reference evidence="3" key="1">
    <citation type="journal article" date="2011" name="Proc. Natl. Acad. Sci. U.S.A.">
        <title>Obligate biotrophy features unraveled by the genomic analysis of rust fungi.</title>
        <authorList>
            <person name="Duplessis S."/>
            <person name="Cuomo C.A."/>
            <person name="Lin Y.-C."/>
            <person name="Aerts A."/>
            <person name="Tisserant E."/>
            <person name="Veneault-Fourrey C."/>
            <person name="Joly D.L."/>
            <person name="Hacquard S."/>
            <person name="Amselem J."/>
            <person name="Cantarel B.L."/>
            <person name="Chiu R."/>
            <person name="Coutinho P.M."/>
            <person name="Feau N."/>
            <person name="Field M."/>
            <person name="Frey P."/>
            <person name="Gelhaye E."/>
            <person name="Goldberg J."/>
            <person name="Grabherr M.G."/>
            <person name="Kodira C.D."/>
            <person name="Kohler A."/>
            <person name="Kuees U."/>
            <person name="Lindquist E.A."/>
            <person name="Lucas S.M."/>
            <person name="Mago R."/>
            <person name="Mauceli E."/>
            <person name="Morin E."/>
            <person name="Murat C."/>
            <person name="Pangilinan J.L."/>
            <person name="Park R."/>
            <person name="Pearson M."/>
            <person name="Quesneville H."/>
            <person name="Rouhier N."/>
            <person name="Sakthikumar S."/>
            <person name="Salamov A.A."/>
            <person name="Schmutz J."/>
            <person name="Selles B."/>
            <person name="Shapiro H."/>
            <person name="Tanguay P."/>
            <person name="Tuskan G.A."/>
            <person name="Henrissat B."/>
            <person name="Van de Peer Y."/>
            <person name="Rouze P."/>
            <person name="Ellis J.G."/>
            <person name="Dodds P.N."/>
            <person name="Schein J.E."/>
            <person name="Zhong S."/>
            <person name="Hamelin R.C."/>
            <person name="Grigoriev I.V."/>
            <person name="Szabo L.J."/>
            <person name="Martin F."/>
        </authorList>
    </citation>
    <scope>NUCLEOTIDE SEQUENCE [LARGE SCALE GENOMIC DNA]</scope>
    <source>
        <strain evidence="3">98AG31 / pathotype 3-4-7</strain>
    </source>
</reference>
<proteinExistence type="predicted"/>
<keyword evidence="3" id="KW-1185">Reference proteome</keyword>
<dbReference type="EMBL" id="GL883099">
    <property type="protein sequence ID" value="EGG09016.1"/>
    <property type="molecule type" value="Genomic_DNA"/>
</dbReference>
<protein>
    <submittedName>
        <fullName evidence="2">Uncharacterized protein</fullName>
    </submittedName>
</protein>
<sequence>MTSNLSQYVQICIPLQIARLESAWRDANSVRNQTGSGSWKTATERKAIEGWADDDPKWLSTEKAALAPILKKCKYFFELEPVFETRHGNTRLAVAHSLLDEGEEHFTQSQRVSREHSVKSNLAHQEHNNDNDLEQDPFDHSLKSNLAHEDYCLHHGDLLGDSDDDMLQMFNNNINDLDDIIDSNPITPCQPSQTPHQHPMSSKSMKRTSSKASLASASQGPSSKRSQNRKSGSADSIQDLIQNNPLDANLDNIQAPISQQASQALDTLSRLAGNVASSMLPEKSTLNDEDAKRKAKIELDLADVQLSGERKKLDEYDFNLSSKKERHMLKIQNFKAEVEHQQITRNVQLISMLMKDNNLSLHDAVSAAQAAQAMQQSNSSK</sequence>
<gene>
    <name evidence="2" type="ORF">MELLADRAFT_84250</name>
</gene>
<evidence type="ECO:0000313" key="3">
    <source>
        <dbReference type="Proteomes" id="UP000001072"/>
    </source>
</evidence>
<feature type="compositionally biased region" description="Polar residues" evidence="1">
    <location>
        <begin position="187"/>
        <end position="200"/>
    </location>
</feature>
<dbReference type="VEuPathDB" id="FungiDB:MELLADRAFT_84250"/>
<dbReference type="AlphaFoldDB" id="F4RF19"/>
<dbReference type="RefSeq" id="XP_007407990.1">
    <property type="nucleotide sequence ID" value="XM_007407928.1"/>
</dbReference>
<dbReference type="KEGG" id="mlr:MELLADRAFT_84250"/>
<dbReference type="InParanoid" id="F4RF19"/>
<dbReference type="HOGENOM" id="CLU_043177_0_0_1"/>
<dbReference type="Proteomes" id="UP000001072">
    <property type="component" value="Unassembled WGS sequence"/>
</dbReference>
<accession>F4RF19</accession>
<feature type="region of interest" description="Disordered" evidence="1">
    <location>
        <begin position="181"/>
        <end position="234"/>
    </location>
</feature>
<organism evidence="3">
    <name type="scientific">Melampsora larici-populina (strain 98AG31 / pathotype 3-4-7)</name>
    <name type="common">Poplar leaf rust fungus</name>
    <dbReference type="NCBI Taxonomy" id="747676"/>
    <lineage>
        <taxon>Eukaryota</taxon>
        <taxon>Fungi</taxon>
        <taxon>Dikarya</taxon>
        <taxon>Basidiomycota</taxon>
        <taxon>Pucciniomycotina</taxon>
        <taxon>Pucciniomycetes</taxon>
        <taxon>Pucciniales</taxon>
        <taxon>Melampsoraceae</taxon>
        <taxon>Melampsora</taxon>
    </lineage>
</organism>
<feature type="compositionally biased region" description="Polar residues" evidence="1">
    <location>
        <begin position="215"/>
        <end position="234"/>
    </location>
</feature>
<dbReference type="GeneID" id="18933412"/>